<dbReference type="EMBL" id="AALD02000028">
    <property type="protein sequence ID" value="EEQ09922.1"/>
    <property type="molecule type" value="Genomic_DNA"/>
</dbReference>
<name>A0ABM9Y7W6_YERMW</name>
<dbReference type="Proteomes" id="UP000003027">
    <property type="component" value="Unassembled WGS sequence"/>
</dbReference>
<reference evidence="1" key="1">
    <citation type="submission" date="2008-12" db="EMBL/GenBank/DDBJ databases">
        <title>Annotation of the Yersinia mollaretii ATCC 43969 genome.</title>
        <authorList>
            <person name="Read T.D."/>
            <person name="Akmal A."/>
            <person name="Bishop-Lilly K."/>
            <person name="Chen P.E."/>
            <person name="Cook C."/>
            <person name="Kiley M.P."/>
            <person name="Lentz S."/>
            <person name="Mateczun A."/>
            <person name="Nagarajan N."/>
            <person name="Nolan N."/>
            <person name="Osborne B.I."/>
            <person name="Pop M."/>
            <person name="Sozhamannan S."/>
            <person name="Stewart A.C."/>
            <person name="Sulakvelidze A."/>
            <person name="Thomason B."/>
            <person name="Willner K."/>
            <person name="Zwick M.E."/>
        </authorList>
    </citation>
    <scope>NUCLEOTIDE SEQUENCE [LARGE SCALE GENOMIC DNA]</scope>
    <source>
        <strain evidence="1">ATCC 43969</strain>
    </source>
</reference>
<protein>
    <submittedName>
        <fullName evidence="1">Tail E family protein</fullName>
    </submittedName>
</protein>
<accession>A0ABM9Y7W6</accession>
<keyword evidence="2" id="KW-1185">Reference proteome</keyword>
<organism evidence="1 2">
    <name type="scientific">Yersinia mollaretii (strain ATCC 43969 / DSM 18520 / CIP 103324 / CNY 7263 / WAIP 204)</name>
    <dbReference type="NCBI Taxonomy" id="349967"/>
    <lineage>
        <taxon>Bacteria</taxon>
        <taxon>Pseudomonadati</taxon>
        <taxon>Pseudomonadota</taxon>
        <taxon>Gammaproteobacteria</taxon>
        <taxon>Enterobacterales</taxon>
        <taxon>Yersiniaceae</taxon>
        <taxon>Yersinia</taxon>
    </lineage>
</organism>
<comment type="caution">
    <text evidence="1">The sequence shown here is derived from an EMBL/GenBank/DDBJ whole genome shotgun (WGS) entry which is preliminary data.</text>
</comment>
<dbReference type="Pfam" id="PF10109">
    <property type="entry name" value="Phage_TAC_7"/>
    <property type="match status" value="1"/>
</dbReference>
<evidence type="ECO:0000313" key="2">
    <source>
        <dbReference type="Proteomes" id="UP000003027"/>
    </source>
</evidence>
<gene>
    <name evidence="1" type="ORF">ymoll0001_17820</name>
</gene>
<dbReference type="InterPro" id="IPR019289">
    <property type="entry name" value="Phage_tail_E/E"/>
</dbReference>
<sequence>MEKTMKKLTVKTETIAEVNENVVVLETPLKRGDTLITEIEVYRPNAGALRGVRLSDVAHSDVDALIVVLPRITTPTLTAAECSRLELPDLVALAGKVIGFLSPKQGA</sequence>
<evidence type="ECO:0000313" key="1">
    <source>
        <dbReference type="EMBL" id="EEQ09922.1"/>
    </source>
</evidence>
<proteinExistence type="predicted"/>